<dbReference type="Pfam" id="PF26133">
    <property type="entry name" value="DUF8039"/>
    <property type="match status" value="1"/>
</dbReference>
<dbReference type="OMA" id="PNASLWM"/>
<reference evidence="2 3" key="1">
    <citation type="journal article" date="2018" name="Nat. Genet.">
        <title>The Rosa genome provides new insights in the design of modern roses.</title>
        <authorList>
            <person name="Bendahmane M."/>
        </authorList>
    </citation>
    <scope>NUCLEOTIDE SEQUENCE [LARGE SCALE GENOMIC DNA]</scope>
    <source>
        <strain evidence="3">cv. Old Blush</strain>
    </source>
</reference>
<comment type="caution">
    <text evidence="2">The sequence shown here is derived from an EMBL/GenBank/DDBJ whole genome shotgun (WGS) entry which is preliminary data.</text>
</comment>
<keyword evidence="3" id="KW-1185">Reference proteome</keyword>
<feature type="domain" description="DUF8039" evidence="1">
    <location>
        <begin position="55"/>
        <end position="135"/>
    </location>
</feature>
<gene>
    <name evidence="2" type="ORF">RchiOBHm_Chr4g0444771</name>
</gene>
<name>A0A2P6R475_ROSCH</name>
<dbReference type="AlphaFoldDB" id="A0A2P6R475"/>
<accession>A0A2P6R475</accession>
<protein>
    <recommendedName>
        <fullName evidence="1">DUF8039 domain-containing protein</fullName>
    </recommendedName>
</protein>
<evidence type="ECO:0000313" key="2">
    <source>
        <dbReference type="EMBL" id="PRQ41240.1"/>
    </source>
</evidence>
<evidence type="ECO:0000313" key="3">
    <source>
        <dbReference type="Proteomes" id="UP000238479"/>
    </source>
</evidence>
<dbReference type="EMBL" id="PDCK01000042">
    <property type="protein sequence ID" value="PRQ41240.1"/>
    <property type="molecule type" value="Genomic_DNA"/>
</dbReference>
<dbReference type="Gramene" id="PRQ41240">
    <property type="protein sequence ID" value="PRQ41240"/>
    <property type="gene ID" value="RchiOBHm_Chr4g0444771"/>
</dbReference>
<proteinExistence type="predicted"/>
<dbReference type="Proteomes" id="UP000238479">
    <property type="component" value="Chromosome 4"/>
</dbReference>
<organism evidence="2 3">
    <name type="scientific">Rosa chinensis</name>
    <name type="common">China rose</name>
    <dbReference type="NCBI Taxonomy" id="74649"/>
    <lineage>
        <taxon>Eukaryota</taxon>
        <taxon>Viridiplantae</taxon>
        <taxon>Streptophyta</taxon>
        <taxon>Embryophyta</taxon>
        <taxon>Tracheophyta</taxon>
        <taxon>Spermatophyta</taxon>
        <taxon>Magnoliopsida</taxon>
        <taxon>eudicotyledons</taxon>
        <taxon>Gunneridae</taxon>
        <taxon>Pentapetalae</taxon>
        <taxon>rosids</taxon>
        <taxon>fabids</taxon>
        <taxon>Rosales</taxon>
        <taxon>Rosaceae</taxon>
        <taxon>Rosoideae</taxon>
        <taxon>Rosoideae incertae sedis</taxon>
        <taxon>Rosa</taxon>
    </lineage>
</organism>
<sequence length="137" mass="15437">MGREVTISKLAFLQSRDKHVLQLEEQHTDMRSRIKHLESLVHKLIGHHESVNKNSKKKCNLLDFSGSGKIVAEGHWSSSDPVELVHFVPLGLNATRVWVDIPRVPNASLWMPTSELHCIEDAIGTTIAWPSDKVVML</sequence>
<evidence type="ECO:0000259" key="1">
    <source>
        <dbReference type="Pfam" id="PF26133"/>
    </source>
</evidence>
<dbReference type="InterPro" id="IPR058352">
    <property type="entry name" value="DUF8039"/>
</dbReference>